<evidence type="ECO:0000313" key="4">
    <source>
        <dbReference type="Proteomes" id="UP000193067"/>
    </source>
</evidence>
<keyword evidence="2" id="KW-1133">Transmembrane helix</keyword>
<dbReference type="EMBL" id="KZ084145">
    <property type="protein sequence ID" value="OSC97871.1"/>
    <property type="molecule type" value="Genomic_DNA"/>
</dbReference>
<name>A0A1Y2ID95_TRAC3</name>
<evidence type="ECO:0000256" key="2">
    <source>
        <dbReference type="SAM" id="Phobius"/>
    </source>
</evidence>
<feature type="region of interest" description="Disordered" evidence="1">
    <location>
        <begin position="111"/>
        <end position="153"/>
    </location>
</feature>
<keyword evidence="4" id="KW-1185">Reference proteome</keyword>
<accession>A0A1Y2ID95</accession>
<protein>
    <submittedName>
        <fullName evidence="3">Uncharacterized protein</fullName>
    </submittedName>
</protein>
<feature type="transmembrane region" description="Helical" evidence="2">
    <location>
        <begin position="13"/>
        <end position="31"/>
    </location>
</feature>
<dbReference type="AlphaFoldDB" id="A0A1Y2ID95"/>
<organism evidence="3 4">
    <name type="scientific">Trametes coccinea (strain BRFM310)</name>
    <name type="common">Pycnoporus coccineus</name>
    <dbReference type="NCBI Taxonomy" id="1353009"/>
    <lineage>
        <taxon>Eukaryota</taxon>
        <taxon>Fungi</taxon>
        <taxon>Dikarya</taxon>
        <taxon>Basidiomycota</taxon>
        <taxon>Agaricomycotina</taxon>
        <taxon>Agaricomycetes</taxon>
        <taxon>Polyporales</taxon>
        <taxon>Polyporaceae</taxon>
        <taxon>Trametes</taxon>
    </lineage>
</organism>
<keyword evidence="2" id="KW-0812">Transmembrane</keyword>
<feature type="compositionally biased region" description="Polar residues" evidence="1">
    <location>
        <begin position="127"/>
        <end position="145"/>
    </location>
</feature>
<reference evidence="3 4" key="1">
    <citation type="journal article" date="2015" name="Biotechnol. Biofuels">
        <title>Enhanced degradation of softwood versus hardwood by the white-rot fungus Pycnoporus coccineus.</title>
        <authorList>
            <person name="Couturier M."/>
            <person name="Navarro D."/>
            <person name="Chevret D."/>
            <person name="Henrissat B."/>
            <person name="Piumi F."/>
            <person name="Ruiz-Duenas F.J."/>
            <person name="Martinez A.T."/>
            <person name="Grigoriev I.V."/>
            <person name="Riley R."/>
            <person name="Lipzen A."/>
            <person name="Berrin J.G."/>
            <person name="Master E.R."/>
            <person name="Rosso M.N."/>
        </authorList>
    </citation>
    <scope>NUCLEOTIDE SEQUENCE [LARGE SCALE GENOMIC DNA]</scope>
    <source>
        <strain evidence="3 4">BRFM310</strain>
    </source>
</reference>
<evidence type="ECO:0000256" key="1">
    <source>
        <dbReference type="SAM" id="MobiDB-lite"/>
    </source>
</evidence>
<dbReference type="Proteomes" id="UP000193067">
    <property type="component" value="Unassembled WGS sequence"/>
</dbReference>
<keyword evidence="2" id="KW-0472">Membrane</keyword>
<evidence type="ECO:0000313" key="3">
    <source>
        <dbReference type="EMBL" id="OSC97871.1"/>
    </source>
</evidence>
<sequence length="153" mass="17066">MTLQAEDAWPADLTSMFLTVISYCAFVTGAYPRAHISPRAHSRLFSATQTKKQLRRSCSQHTYHAPPHVIRTKTDRGLLFWGSTKTSYHLRHANHAILAIIEPLACADAREDVGPHTRTPHARTPRHLTSTSRTQRANTCNSISSPRIGVRGS</sequence>
<gene>
    <name evidence="3" type="ORF">PYCCODRAFT_1098452</name>
</gene>
<proteinExistence type="predicted"/>